<gene>
    <name evidence="4" type="primary">LOC116290892</name>
</gene>
<protein>
    <submittedName>
        <fullName evidence="4">Mediator of RNA polymerase II transcription subunit 26</fullName>
    </submittedName>
</protein>
<dbReference type="PANTHER" id="PTHR47357:SF1">
    <property type="entry name" value="SPINDLE POLE BODY COMPONENT 110"/>
    <property type="match status" value="1"/>
</dbReference>
<dbReference type="OrthoDB" id="10306563at2759"/>
<feature type="compositionally biased region" description="Basic and acidic residues" evidence="2">
    <location>
        <begin position="296"/>
        <end position="306"/>
    </location>
</feature>
<accession>A0A6P8HDW3</accession>
<evidence type="ECO:0000313" key="4">
    <source>
        <dbReference type="RefSeq" id="XP_031553871.1"/>
    </source>
</evidence>
<keyword evidence="3" id="KW-1185">Reference proteome</keyword>
<dbReference type="Proteomes" id="UP000515163">
    <property type="component" value="Unplaced"/>
</dbReference>
<feature type="compositionally biased region" description="Polar residues" evidence="2">
    <location>
        <begin position="209"/>
        <end position="222"/>
    </location>
</feature>
<name>A0A6P8HDW3_ACTTE</name>
<feature type="coiled-coil region" evidence="1">
    <location>
        <begin position="405"/>
        <end position="633"/>
    </location>
</feature>
<proteinExistence type="predicted"/>
<feature type="compositionally biased region" description="Polar residues" evidence="2">
    <location>
        <begin position="274"/>
        <end position="283"/>
    </location>
</feature>
<dbReference type="RefSeq" id="XP_031553871.1">
    <property type="nucleotide sequence ID" value="XM_031698011.1"/>
</dbReference>
<feature type="region of interest" description="Disordered" evidence="2">
    <location>
        <begin position="150"/>
        <end position="251"/>
    </location>
</feature>
<feature type="compositionally biased region" description="Basic and acidic residues" evidence="2">
    <location>
        <begin position="173"/>
        <end position="187"/>
    </location>
</feature>
<evidence type="ECO:0000256" key="2">
    <source>
        <dbReference type="SAM" id="MobiDB-lite"/>
    </source>
</evidence>
<dbReference type="InParanoid" id="A0A6P8HDW3"/>
<keyword evidence="1" id="KW-0175">Coiled coil</keyword>
<organism evidence="3 4">
    <name type="scientific">Actinia tenebrosa</name>
    <name type="common">Australian red waratah sea anemone</name>
    <dbReference type="NCBI Taxonomy" id="6105"/>
    <lineage>
        <taxon>Eukaryota</taxon>
        <taxon>Metazoa</taxon>
        <taxon>Cnidaria</taxon>
        <taxon>Anthozoa</taxon>
        <taxon>Hexacorallia</taxon>
        <taxon>Actiniaria</taxon>
        <taxon>Actiniidae</taxon>
        <taxon>Actinia</taxon>
    </lineage>
</organism>
<dbReference type="AlphaFoldDB" id="A0A6P8HDW3"/>
<reference evidence="4" key="1">
    <citation type="submission" date="2025-08" db="UniProtKB">
        <authorList>
            <consortium name="RefSeq"/>
        </authorList>
    </citation>
    <scope>IDENTIFICATION</scope>
    <source>
        <tissue evidence="4">Tentacle</tissue>
    </source>
</reference>
<evidence type="ECO:0000256" key="1">
    <source>
        <dbReference type="SAM" id="Coils"/>
    </source>
</evidence>
<dbReference type="GeneID" id="116290892"/>
<feature type="compositionally biased region" description="Polar residues" evidence="2">
    <location>
        <begin position="242"/>
        <end position="251"/>
    </location>
</feature>
<dbReference type="GO" id="GO:0005856">
    <property type="term" value="C:cytoskeleton"/>
    <property type="evidence" value="ECO:0007669"/>
    <property type="project" value="TreeGrafter"/>
</dbReference>
<dbReference type="KEGG" id="aten:116290892"/>
<dbReference type="GO" id="GO:0005200">
    <property type="term" value="F:structural constituent of cytoskeleton"/>
    <property type="evidence" value="ECO:0007669"/>
    <property type="project" value="TreeGrafter"/>
</dbReference>
<dbReference type="PANTHER" id="PTHR47357">
    <property type="entry name" value="COP1-INTERACTIVE PROTEIN 1"/>
    <property type="match status" value="1"/>
</dbReference>
<sequence>MEKAECIKFILSDKDLVRRVKEWISKREDIQQASLAASSFNSMALDHFLTSLSNDDFDQMIQDLDIGKALTASRSCTSSRDGLASAYDHVITKLDDDSHDNDVEWDINAMTNLKITPSKPEIKSSEITVSRIEVSSDYRVVFDVYDEDEDKDLKTKANPMAATRNFPPAPESKTQDTEELNVHDQRNPNKCSNPGEEATAFRSPGSMDMTENSPDSQTFDYSSTEEDGSQQNYVRNEPIPRRTSNMSDPAEQNSAFEQCDHDLRQPRLLEASDRSSVVGNSDQGPPAVTYGTVRRASTEDRAREHAYPSPLSGDLYQSGNYQHSHGPRLENLGDARQSTRFPDQNPVQNPLQQLPVGLQSPNPNSSQLNFQNPCQLPPETLHAIVMMLNRELIRRGNQPIRCDSCANLQAEIKNLRKSSRCLGQQLELLKWNYILLEEFIKHLEEILKQKENDNKESLQVIRFFHEKMVERKNELSNLKKEIEVMRNKFEEERKQLYEKADNEDKEQSQLCEQMKKQTEMLERVNEKVCNERHENQVLQEKLKQKSEESQKENQLLKEENKRLTKKLKASEARVNQLELRNQTLEEEKRTLREAFQRLEEEYICREAQFNERINQEIKQLMDLFENLKDLAQRHGFLNSFAGLNLERENDSNFPPP</sequence>
<evidence type="ECO:0000313" key="3">
    <source>
        <dbReference type="Proteomes" id="UP000515163"/>
    </source>
</evidence>
<feature type="region of interest" description="Disordered" evidence="2">
    <location>
        <begin position="271"/>
        <end position="347"/>
    </location>
</feature>